<dbReference type="Pfam" id="PF04348">
    <property type="entry name" value="LppC"/>
    <property type="match status" value="1"/>
</dbReference>
<dbReference type="GO" id="GO:0030234">
    <property type="term" value="F:enzyme regulator activity"/>
    <property type="evidence" value="ECO:0007669"/>
    <property type="project" value="TreeGrafter"/>
</dbReference>
<dbReference type="CDD" id="cd06339">
    <property type="entry name" value="PBP1_YraM_LppC_lipoprotein-like"/>
    <property type="match status" value="1"/>
</dbReference>
<comment type="caution">
    <text evidence="3">The sequence shown here is derived from an EMBL/GenBank/DDBJ whole genome shotgun (WGS) entry which is preliminary data.</text>
</comment>
<proteinExistence type="predicted"/>
<sequence length="665" mass="73014">MCASRAGTSGTMTPASCELARELLNLPPSDRRHKPKPPESIELAMTKNSINHRALAGIFTLTLLLVGCAGIDLDSQVARSPAQALELAAKESNTETAQRYLLKVASRFQDRGEHQAARTLLQSDQLAQPAPPLQAQKLLLSMASIVALDDREWADAVVNALSSDNFRNYSADLVNRAASLQAATYALAGDRLSAAMTLMLLSQTDSSINPQQIHDQIWAFLKAVPDQKLAAADESTIGFETQGWLALAKKVRAPGLSIDDQGRIIRRWQNDWPGHPAAQVLPSELQLIAGLAENQPEKIVLALPLKGPLASAGKAIRDGFLAAYYQDDSADRSKTDIRIVDTSDQPFDQLYKELAAKDIDLIIGPLEKDALASLTSMRTLPVPALGLNYLAADKTAPDGLYQFGLSAEDEARQIADRLSEQNINQALALIPQGEWGDRIEAALLERMQHNGSVALDIERFSREDNLRAITADLLGITVSRDRAIQVERTIGLNVEFEPRRRQDVDAIVMVAQPAIARQFKPLFAFYFGGDLPVYSPSIVYEGTPDPARDRDLNEVIFTDIPWVLDEKNPLREEATKALPDTRGQLGRLFAMGADAWKLSKRLPLLRQVRTARVDGQTGELTMTSEGRVHRDQLWAQFRSGTPDLLPQPVAPAEEENDKPPQASFN</sequence>
<evidence type="ECO:0000313" key="3">
    <source>
        <dbReference type="EMBL" id="KKN41992.1"/>
    </source>
</evidence>
<gene>
    <name evidence="3" type="ORF">LCGC14_0717960</name>
</gene>
<feature type="region of interest" description="Disordered" evidence="2">
    <location>
        <begin position="640"/>
        <end position="665"/>
    </location>
</feature>
<evidence type="ECO:0008006" key="4">
    <source>
        <dbReference type="Google" id="ProtNLM"/>
    </source>
</evidence>
<organism evidence="3">
    <name type="scientific">marine sediment metagenome</name>
    <dbReference type="NCBI Taxonomy" id="412755"/>
    <lineage>
        <taxon>unclassified sequences</taxon>
        <taxon>metagenomes</taxon>
        <taxon>ecological metagenomes</taxon>
    </lineage>
</organism>
<keyword evidence="1" id="KW-0472">Membrane</keyword>
<evidence type="ECO:0000256" key="1">
    <source>
        <dbReference type="ARBA" id="ARBA00023136"/>
    </source>
</evidence>
<dbReference type="GO" id="GO:0031241">
    <property type="term" value="C:periplasmic side of cell outer membrane"/>
    <property type="evidence" value="ECO:0007669"/>
    <property type="project" value="TreeGrafter"/>
</dbReference>
<reference evidence="3" key="1">
    <citation type="journal article" date="2015" name="Nature">
        <title>Complex archaea that bridge the gap between prokaryotes and eukaryotes.</title>
        <authorList>
            <person name="Spang A."/>
            <person name="Saw J.H."/>
            <person name="Jorgensen S.L."/>
            <person name="Zaremba-Niedzwiedzka K."/>
            <person name="Martijn J."/>
            <person name="Lind A.E."/>
            <person name="van Eijk R."/>
            <person name="Schleper C."/>
            <person name="Guy L."/>
            <person name="Ettema T.J."/>
        </authorList>
    </citation>
    <scope>NUCLEOTIDE SEQUENCE</scope>
</reference>
<dbReference type="SUPFAM" id="SSF53822">
    <property type="entry name" value="Periplasmic binding protein-like I"/>
    <property type="match status" value="1"/>
</dbReference>
<protein>
    <recommendedName>
        <fullName evidence="4">LppC family lipoprotein</fullName>
    </recommendedName>
</protein>
<evidence type="ECO:0000256" key="2">
    <source>
        <dbReference type="SAM" id="MobiDB-lite"/>
    </source>
</evidence>
<dbReference type="InterPro" id="IPR028082">
    <property type="entry name" value="Peripla_BP_I"/>
</dbReference>
<dbReference type="PANTHER" id="PTHR38038:SF1">
    <property type="entry name" value="PENICILLIN-BINDING PROTEIN ACTIVATOR LPOA"/>
    <property type="match status" value="1"/>
</dbReference>
<dbReference type="Gene3D" id="3.40.50.2300">
    <property type="match status" value="2"/>
</dbReference>
<dbReference type="Gene3D" id="1.25.40.650">
    <property type="match status" value="1"/>
</dbReference>
<dbReference type="AlphaFoldDB" id="A0A0F9QYD5"/>
<name>A0A0F9QYD5_9ZZZZ</name>
<dbReference type="EMBL" id="LAZR01001612">
    <property type="protein sequence ID" value="KKN41992.1"/>
    <property type="molecule type" value="Genomic_DNA"/>
</dbReference>
<dbReference type="GO" id="GO:0009252">
    <property type="term" value="P:peptidoglycan biosynthetic process"/>
    <property type="evidence" value="ECO:0007669"/>
    <property type="project" value="TreeGrafter"/>
</dbReference>
<dbReference type="InterPro" id="IPR007443">
    <property type="entry name" value="LpoA"/>
</dbReference>
<dbReference type="PANTHER" id="PTHR38038">
    <property type="entry name" value="PENICILLIN-BINDING PROTEIN ACTIVATOR LPOA"/>
    <property type="match status" value="1"/>
</dbReference>
<accession>A0A0F9QYD5</accession>